<reference evidence="4 5" key="1">
    <citation type="journal article" date="2013" name="Nature">
        <title>Insights into bilaterian evolution from three spiralian genomes.</title>
        <authorList>
            <person name="Simakov O."/>
            <person name="Marletaz F."/>
            <person name="Cho S.J."/>
            <person name="Edsinger-Gonzales E."/>
            <person name="Havlak P."/>
            <person name="Hellsten U."/>
            <person name="Kuo D.H."/>
            <person name="Larsson T."/>
            <person name="Lv J."/>
            <person name="Arendt D."/>
            <person name="Savage R."/>
            <person name="Osoegawa K."/>
            <person name="de Jong P."/>
            <person name="Grimwood J."/>
            <person name="Chapman J.A."/>
            <person name="Shapiro H."/>
            <person name="Aerts A."/>
            <person name="Otillar R.P."/>
            <person name="Terry A.Y."/>
            <person name="Boore J.L."/>
            <person name="Grigoriev I.V."/>
            <person name="Lindberg D.R."/>
            <person name="Seaver E.C."/>
            <person name="Weisblat D.A."/>
            <person name="Putnam N.H."/>
            <person name="Rokhsar D.S."/>
        </authorList>
    </citation>
    <scope>NUCLEOTIDE SEQUENCE [LARGE SCALE GENOMIC DNA]</scope>
</reference>
<dbReference type="GO" id="GO:0042981">
    <property type="term" value="P:regulation of apoptotic process"/>
    <property type="evidence" value="ECO:0007669"/>
    <property type="project" value="InterPro"/>
</dbReference>
<dbReference type="InterPro" id="IPR026298">
    <property type="entry name" value="Bcl-2_fam"/>
</dbReference>
<dbReference type="InterPro" id="IPR036834">
    <property type="entry name" value="Bcl-2-like_sf"/>
</dbReference>
<accession>V3Z307</accession>
<evidence type="ECO:0000256" key="2">
    <source>
        <dbReference type="ARBA" id="ARBA00022703"/>
    </source>
</evidence>
<dbReference type="Gene3D" id="1.10.437.10">
    <property type="entry name" value="Blc2-like"/>
    <property type="match status" value="1"/>
</dbReference>
<dbReference type="PROSITE" id="PS50062">
    <property type="entry name" value="BCL2_FAMILY"/>
    <property type="match status" value="1"/>
</dbReference>
<feature type="domain" description="Bcl-2 Bcl-2 homology region 1-3" evidence="3">
    <location>
        <begin position="57"/>
        <end position="159"/>
    </location>
</feature>
<dbReference type="GO" id="GO:0097192">
    <property type="term" value="P:extrinsic apoptotic signaling pathway in absence of ligand"/>
    <property type="evidence" value="ECO:0007669"/>
    <property type="project" value="TreeGrafter"/>
</dbReference>
<dbReference type="Pfam" id="PF00452">
    <property type="entry name" value="Bcl-2"/>
    <property type="match status" value="1"/>
</dbReference>
<keyword evidence="2" id="KW-0053">Apoptosis</keyword>
<evidence type="ECO:0000259" key="3">
    <source>
        <dbReference type="SMART" id="SM00337"/>
    </source>
</evidence>
<feature type="non-terminal residue" evidence="4">
    <location>
        <position position="1"/>
    </location>
</feature>
<gene>
    <name evidence="4" type="ORF">LOTGIDRAFT_57281</name>
</gene>
<dbReference type="HOGENOM" id="CLU_085401_1_1_1"/>
<dbReference type="SUPFAM" id="SSF56854">
    <property type="entry name" value="Bcl-2 inhibitors of programmed cell death"/>
    <property type="match status" value="1"/>
</dbReference>
<dbReference type="GO" id="GO:0008630">
    <property type="term" value="P:intrinsic apoptotic signaling pathway in response to DNA damage"/>
    <property type="evidence" value="ECO:0007669"/>
    <property type="project" value="TreeGrafter"/>
</dbReference>
<dbReference type="KEGG" id="lgi:LOTGIDRAFT_57281"/>
<comment type="similarity">
    <text evidence="1">Belongs to the Bcl-2 family.</text>
</comment>
<protein>
    <recommendedName>
        <fullName evidence="3">Bcl-2 Bcl-2 homology region 1-3 domain-containing protein</fullName>
    </recommendedName>
</protein>
<dbReference type="GO" id="GO:0001836">
    <property type="term" value="P:release of cytochrome c from mitochondria"/>
    <property type="evidence" value="ECO:0007669"/>
    <property type="project" value="TreeGrafter"/>
</dbReference>
<dbReference type="InterPro" id="IPR046371">
    <property type="entry name" value="Bcl-2_BH1-3"/>
</dbReference>
<evidence type="ECO:0000313" key="4">
    <source>
        <dbReference type="EMBL" id="ESO84988.1"/>
    </source>
</evidence>
<dbReference type="OrthoDB" id="6020735at2759"/>
<dbReference type="OMA" id="MTSEFQT"/>
<dbReference type="GO" id="GO:0015288">
    <property type="term" value="F:porin activity"/>
    <property type="evidence" value="ECO:0007669"/>
    <property type="project" value="TreeGrafter"/>
</dbReference>
<proteinExistence type="inferred from homology"/>
<dbReference type="InterPro" id="IPR002475">
    <property type="entry name" value="Bcl2-like"/>
</dbReference>
<organism evidence="4 5">
    <name type="scientific">Lottia gigantea</name>
    <name type="common">Giant owl limpet</name>
    <dbReference type="NCBI Taxonomy" id="225164"/>
    <lineage>
        <taxon>Eukaryota</taxon>
        <taxon>Metazoa</taxon>
        <taxon>Spiralia</taxon>
        <taxon>Lophotrochozoa</taxon>
        <taxon>Mollusca</taxon>
        <taxon>Gastropoda</taxon>
        <taxon>Patellogastropoda</taxon>
        <taxon>Lottioidea</taxon>
        <taxon>Lottiidae</taxon>
        <taxon>Lottia</taxon>
    </lineage>
</organism>
<dbReference type="STRING" id="225164.V3Z307"/>
<dbReference type="AlphaFoldDB" id="V3Z307"/>
<dbReference type="RefSeq" id="XP_009064284.1">
    <property type="nucleotide sequence ID" value="XM_009066036.1"/>
</dbReference>
<sequence>TEEHVRNQTSDVFANFMFQSYRQDQIQLPYDSMPTVGVFNDFTEEPQSPSSEIGRQLAVIGDDLNEKYADVFADMIKKLNLTPDTAYEAFEGVAKKLFANEMNWGRIVMLLFFGYRMAMSVLRTHFDQFSSFLSRITTYVVRFIISERIAQWIAEHGGWVS</sequence>
<dbReference type="CDD" id="cd06845">
    <property type="entry name" value="Bcl-2_like"/>
    <property type="match status" value="1"/>
</dbReference>
<dbReference type="CTD" id="20251392"/>
<dbReference type="Proteomes" id="UP000030746">
    <property type="component" value="Unassembled WGS sequence"/>
</dbReference>
<dbReference type="PANTHER" id="PTHR11256:SF41">
    <property type="entry name" value="BCL-2 HOMOLOGOUS ANTAGONIST_KILLER"/>
    <property type="match status" value="1"/>
</dbReference>
<keyword evidence="5" id="KW-1185">Reference proteome</keyword>
<dbReference type="EMBL" id="KB203357">
    <property type="protein sequence ID" value="ESO84988.1"/>
    <property type="molecule type" value="Genomic_DNA"/>
</dbReference>
<evidence type="ECO:0000313" key="5">
    <source>
        <dbReference type="Proteomes" id="UP000030746"/>
    </source>
</evidence>
<dbReference type="PANTHER" id="PTHR11256">
    <property type="entry name" value="BCL-2 RELATED"/>
    <property type="match status" value="1"/>
</dbReference>
<dbReference type="GO" id="GO:0051400">
    <property type="term" value="F:BH domain binding"/>
    <property type="evidence" value="ECO:0007669"/>
    <property type="project" value="TreeGrafter"/>
</dbReference>
<feature type="non-terminal residue" evidence="4">
    <location>
        <position position="161"/>
    </location>
</feature>
<name>V3Z307_LOTGI</name>
<evidence type="ECO:0000256" key="1">
    <source>
        <dbReference type="ARBA" id="ARBA00009458"/>
    </source>
</evidence>
<dbReference type="SMART" id="SM00337">
    <property type="entry name" value="BCL"/>
    <property type="match status" value="1"/>
</dbReference>
<dbReference type="GO" id="GO:0005741">
    <property type="term" value="C:mitochondrial outer membrane"/>
    <property type="evidence" value="ECO:0007669"/>
    <property type="project" value="TreeGrafter"/>
</dbReference>
<dbReference type="GeneID" id="20251392"/>